<accession>A0ABU8ER05</accession>
<evidence type="ECO:0000313" key="3">
    <source>
        <dbReference type="EMBL" id="MEI4549306.1"/>
    </source>
</evidence>
<evidence type="ECO:0000256" key="1">
    <source>
        <dbReference type="ARBA" id="ARBA00009460"/>
    </source>
</evidence>
<dbReference type="InterPro" id="IPR016477">
    <property type="entry name" value="Fructo-/Ketosamine-3-kinase"/>
</dbReference>
<dbReference type="GO" id="GO:0016301">
    <property type="term" value="F:kinase activity"/>
    <property type="evidence" value="ECO:0007669"/>
    <property type="project" value="UniProtKB-KW"/>
</dbReference>
<dbReference type="Proteomes" id="UP001382455">
    <property type="component" value="Unassembled WGS sequence"/>
</dbReference>
<evidence type="ECO:0000256" key="2">
    <source>
        <dbReference type="PIRNR" id="PIRNR006221"/>
    </source>
</evidence>
<dbReference type="InterPro" id="IPR011009">
    <property type="entry name" value="Kinase-like_dom_sf"/>
</dbReference>
<dbReference type="PIRSF" id="PIRSF006221">
    <property type="entry name" value="Ketosamine-3-kinase"/>
    <property type="match status" value="1"/>
</dbReference>
<keyword evidence="2 3" id="KW-0418">Kinase</keyword>
<gene>
    <name evidence="3" type="ORF">WAE96_06285</name>
</gene>
<dbReference type="Gene3D" id="3.90.1200.10">
    <property type="match status" value="1"/>
</dbReference>
<comment type="caution">
    <text evidence="3">The sequence shown here is derived from an EMBL/GenBank/DDBJ whole genome shotgun (WGS) entry which is preliminary data.</text>
</comment>
<dbReference type="PANTHER" id="PTHR12149">
    <property type="entry name" value="FRUCTOSAMINE 3 KINASE-RELATED PROTEIN"/>
    <property type="match status" value="1"/>
</dbReference>
<dbReference type="SUPFAM" id="SSF56112">
    <property type="entry name" value="Protein kinase-like (PK-like)"/>
    <property type="match status" value="1"/>
</dbReference>
<evidence type="ECO:0000313" key="4">
    <source>
        <dbReference type="Proteomes" id="UP001382455"/>
    </source>
</evidence>
<dbReference type="EMBL" id="JBAWKS010000001">
    <property type="protein sequence ID" value="MEI4549306.1"/>
    <property type="molecule type" value="Genomic_DNA"/>
</dbReference>
<organism evidence="3 4">
    <name type="scientific">Pseudoalteromonas spongiae</name>
    <dbReference type="NCBI Taxonomy" id="298657"/>
    <lineage>
        <taxon>Bacteria</taxon>
        <taxon>Pseudomonadati</taxon>
        <taxon>Pseudomonadota</taxon>
        <taxon>Gammaproteobacteria</taxon>
        <taxon>Alteromonadales</taxon>
        <taxon>Pseudoalteromonadaceae</taxon>
        <taxon>Pseudoalteromonas</taxon>
    </lineage>
</organism>
<dbReference type="RefSeq" id="WP_336434902.1">
    <property type="nucleotide sequence ID" value="NZ_JBAWKS010000001.1"/>
</dbReference>
<keyword evidence="2" id="KW-0808">Transferase</keyword>
<dbReference type="PANTHER" id="PTHR12149:SF8">
    <property type="entry name" value="PROTEIN-RIBULOSAMINE 3-KINASE"/>
    <property type="match status" value="1"/>
</dbReference>
<comment type="similarity">
    <text evidence="1 2">Belongs to the fructosamine kinase family.</text>
</comment>
<name>A0ABU8ER05_9GAMM</name>
<dbReference type="Gene3D" id="3.30.200.20">
    <property type="entry name" value="Phosphorylase Kinase, domain 1"/>
    <property type="match status" value="1"/>
</dbReference>
<proteinExistence type="inferred from homology"/>
<dbReference type="Pfam" id="PF03881">
    <property type="entry name" value="Fructosamin_kin"/>
    <property type="match status" value="1"/>
</dbReference>
<sequence length="291" mass="34167">MWNALITELSKTLHCNLAISNKIQLSNSGDDLLYKLSDDKQSFFVKVASKDKLDNFEQERIGLNTLTKESTFYVADSLLIGQSNEFAYHVIEWLDLDDGSETDWYHFGVTLAELHKKHQQQMFGFDLDNYIGLTAQPNEWHKKWDTFFAEQRIGFQLQLLAEKRIHLVDIDRFVDLIKQILHTHHCQPSLLHGDLWRGNVGFCQHKPSVFDPACYYGDREADIAMTELFGKFHHDFYVGYQDTYPLPETYQERKHIYNLYHVLNHGNIFGNQYIEDAHMQVVKIQQRYGLD</sequence>
<keyword evidence="4" id="KW-1185">Reference proteome</keyword>
<protein>
    <submittedName>
        <fullName evidence="3">Fructosamine kinase family protein</fullName>
    </submittedName>
</protein>
<reference evidence="3 4" key="1">
    <citation type="submission" date="2023-12" db="EMBL/GenBank/DDBJ databases">
        <title>Friends and Foes: Symbiotic and Algicidal bacterial influence on Karenia brevis blooms.</title>
        <authorList>
            <person name="Fei C."/>
            <person name="Mohamed A.R."/>
            <person name="Booker A."/>
            <person name="Arshad M."/>
            <person name="Klass S."/>
            <person name="Ahn S."/>
            <person name="Gilbert P.M."/>
            <person name="Heil C.A."/>
            <person name="Martinez J.M."/>
            <person name="Amin S.A."/>
        </authorList>
    </citation>
    <scope>NUCLEOTIDE SEQUENCE [LARGE SCALE GENOMIC DNA]</scope>
    <source>
        <strain evidence="3 4">CE15</strain>
    </source>
</reference>